<feature type="transmembrane region" description="Helical" evidence="6">
    <location>
        <begin position="333"/>
        <end position="352"/>
    </location>
</feature>
<evidence type="ECO:0000313" key="8">
    <source>
        <dbReference type="EMBL" id="KAA1122389.1"/>
    </source>
</evidence>
<proteinExistence type="predicted"/>
<organism evidence="8 9">
    <name type="scientific">Puccinia graminis f. sp. tritici</name>
    <dbReference type="NCBI Taxonomy" id="56615"/>
    <lineage>
        <taxon>Eukaryota</taxon>
        <taxon>Fungi</taxon>
        <taxon>Dikarya</taxon>
        <taxon>Basidiomycota</taxon>
        <taxon>Pucciniomycotina</taxon>
        <taxon>Pucciniomycetes</taxon>
        <taxon>Pucciniales</taxon>
        <taxon>Pucciniaceae</taxon>
        <taxon>Puccinia</taxon>
    </lineage>
</organism>
<feature type="transmembrane region" description="Helical" evidence="6">
    <location>
        <begin position="240"/>
        <end position="259"/>
    </location>
</feature>
<dbReference type="GO" id="GO:0016020">
    <property type="term" value="C:membrane"/>
    <property type="evidence" value="ECO:0007669"/>
    <property type="project" value="UniProtKB-SubCell"/>
</dbReference>
<feature type="transmembrane region" description="Helical" evidence="6">
    <location>
        <begin position="279"/>
        <end position="299"/>
    </location>
</feature>
<dbReference type="PANTHER" id="PTHR11132">
    <property type="entry name" value="SOLUTE CARRIER FAMILY 35"/>
    <property type="match status" value="1"/>
</dbReference>
<dbReference type="EMBL" id="VDEP01000236">
    <property type="protein sequence ID" value="KAA1122389.1"/>
    <property type="molecule type" value="Genomic_DNA"/>
</dbReference>
<reference evidence="8 9" key="1">
    <citation type="submission" date="2019-05" db="EMBL/GenBank/DDBJ databases">
        <title>Emergence of the Ug99 lineage of the wheat stem rust pathogen through somatic hybridization.</title>
        <authorList>
            <person name="Li F."/>
            <person name="Upadhyaya N.M."/>
            <person name="Sperschneider J."/>
            <person name="Matny O."/>
            <person name="Nguyen-Phuc H."/>
            <person name="Mago R."/>
            <person name="Raley C."/>
            <person name="Miller M.E."/>
            <person name="Silverstein K.A.T."/>
            <person name="Henningsen E."/>
            <person name="Hirsch C.D."/>
            <person name="Visser B."/>
            <person name="Pretorius Z.A."/>
            <person name="Steffenson B.J."/>
            <person name="Schwessinger B."/>
            <person name="Dodds P.N."/>
            <person name="Figueroa M."/>
        </authorList>
    </citation>
    <scope>NUCLEOTIDE SEQUENCE [LARGE SCALE GENOMIC DNA]</scope>
    <source>
        <strain evidence="8 9">Ug99</strain>
    </source>
</reference>
<feature type="transmembrane region" description="Helical" evidence="6">
    <location>
        <begin position="306"/>
        <end position="327"/>
    </location>
</feature>
<keyword evidence="2 6" id="KW-0812">Transmembrane</keyword>
<feature type="compositionally biased region" description="Basic residues" evidence="5">
    <location>
        <begin position="397"/>
        <end position="406"/>
    </location>
</feature>
<evidence type="ECO:0000256" key="4">
    <source>
        <dbReference type="ARBA" id="ARBA00023136"/>
    </source>
</evidence>
<dbReference type="Pfam" id="PF03151">
    <property type="entry name" value="TPT"/>
    <property type="match status" value="1"/>
</dbReference>
<evidence type="ECO:0000256" key="1">
    <source>
        <dbReference type="ARBA" id="ARBA00004141"/>
    </source>
</evidence>
<keyword evidence="4 6" id="KW-0472">Membrane</keyword>
<comment type="caution">
    <text evidence="8">The sequence shown here is derived from an EMBL/GenBank/DDBJ whole genome shotgun (WGS) entry which is preliminary data.</text>
</comment>
<evidence type="ECO:0000256" key="6">
    <source>
        <dbReference type="SAM" id="Phobius"/>
    </source>
</evidence>
<comment type="subcellular location">
    <subcellularLocation>
        <location evidence="1">Membrane</location>
        <topology evidence="1">Multi-pass membrane protein</topology>
    </subcellularLocation>
</comment>
<dbReference type="SUPFAM" id="SSF103481">
    <property type="entry name" value="Multidrug resistance efflux transporter EmrE"/>
    <property type="match status" value="1"/>
</dbReference>
<dbReference type="Proteomes" id="UP000325313">
    <property type="component" value="Unassembled WGS sequence"/>
</dbReference>
<evidence type="ECO:0000256" key="3">
    <source>
        <dbReference type="ARBA" id="ARBA00022989"/>
    </source>
</evidence>
<feature type="region of interest" description="Disordered" evidence="5">
    <location>
        <begin position="384"/>
        <end position="430"/>
    </location>
</feature>
<name>A0A5B0RAN8_PUCGR</name>
<evidence type="ECO:0000256" key="2">
    <source>
        <dbReference type="ARBA" id="ARBA00022692"/>
    </source>
</evidence>
<feature type="domain" description="Sugar phosphate transporter" evidence="7">
    <location>
        <begin position="68"/>
        <end position="349"/>
    </location>
</feature>
<dbReference type="InterPro" id="IPR004853">
    <property type="entry name" value="Sugar_P_trans_dom"/>
</dbReference>
<feature type="transmembrane region" description="Helical" evidence="6">
    <location>
        <begin position="127"/>
        <end position="150"/>
    </location>
</feature>
<evidence type="ECO:0000259" key="7">
    <source>
        <dbReference type="Pfam" id="PF03151"/>
    </source>
</evidence>
<accession>A0A5B0RAN8</accession>
<dbReference type="InterPro" id="IPR050186">
    <property type="entry name" value="TPT_transporter"/>
</dbReference>
<evidence type="ECO:0000313" key="9">
    <source>
        <dbReference type="Proteomes" id="UP000325313"/>
    </source>
</evidence>
<evidence type="ECO:0000256" key="5">
    <source>
        <dbReference type="SAM" id="MobiDB-lite"/>
    </source>
</evidence>
<sequence>MSITFSSSQQQQQPITITNNSNNILTGTTSLTKSKPSSSSKPTLKLRSQPNNNRSLLLARCDSPTAWLIYYFAFNLGLTIFNKRVLISFPFPWTLTAIHTLAGTIGSQLAHAQGLFSAARLSRNHNIILIAFSILYTVNIAVSNLSLHLVTVPFHQVVRATTPLFTIILSIIYFNKSYPFETYLSLFIVVLGVGLSTYGDYGWTLPGLLLTLLGTILASFKTVVTNVIQVGRLRLNPLDLLMRMSPLAFIQCLLYAYLTGEIESLHHFAHQQHFDRRKVFALIINGIIAFGLNVVSFTANKKTSALTMTVAANVKQVLTILSAILIFKLVITPMNLLGILITLIGGAYYAKIELERKYSNKKADDVLIIPSHTYHPLQDRMNHQAEDEDAEDNQNSYHHHHHHDKKKLMDQEEAPGQEDRDGLSSSGSLDKINFSSAHPLQINTLLSKQRAFNLSGSARELEEGALPSTTDPPILNIISPR</sequence>
<feature type="compositionally biased region" description="Low complexity" evidence="5">
    <location>
        <begin position="1"/>
        <end position="46"/>
    </location>
</feature>
<dbReference type="AlphaFoldDB" id="A0A5B0RAN8"/>
<gene>
    <name evidence="8" type="primary">DRP1_2</name>
    <name evidence="8" type="ORF">PGTUg99_037316</name>
</gene>
<keyword evidence="3 6" id="KW-1133">Transmembrane helix</keyword>
<feature type="region of interest" description="Disordered" evidence="5">
    <location>
        <begin position="1"/>
        <end position="48"/>
    </location>
</feature>
<feature type="transmembrane region" description="Helical" evidence="6">
    <location>
        <begin position="205"/>
        <end position="228"/>
    </location>
</feature>
<protein>
    <submittedName>
        <fullName evidence="8">UAA transporter</fullName>
    </submittedName>
</protein>
<dbReference type="InterPro" id="IPR037185">
    <property type="entry name" value="EmrE-like"/>
</dbReference>